<keyword evidence="1" id="KW-1015">Disulfide bond</keyword>
<evidence type="ECO:0000313" key="6">
    <source>
        <dbReference type="EMBL" id="CAH0625559.1"/>
    </source>
</evidence>
<keyword evidence="7" id="KW-1185">Reference proteome</keyword>
<dbReference type="InterPro" id="IPR001254">
    <property type="entry name" value="Trypsin_dom"/>
</dbReference>
<dbReference type="SMART" id="SM00020">
    <property type="entry name" value="Tryp_SPc"/>
    <property type="match status" value="1"/>
</dbReference>
<feature type="domain" description="Peptidase S1" evidence="5">
    <location>
        <begin position="502"/>
        <end position="717"/>
    </location>
</feature>
<dbReference type="EMBL" id="LR824010">
    <property type="protein sequence ID" value="CAH0625559.1"/>
    <property type="molecule type" value="Genomic_DNA"/>
</dbReference>
<dbReference type="InterPro" id="IPR009003">
    <property type="entry name" value="Peptidase_S1_PA"/>
</dbReference>
<proteinExistence type="inferred from homology"/>
<gene>
    <name evidence="6" type="ORF">CINC_LOCUS12142</name>
</gene>
<sequence>MLSQVLFQFFIFKFCVAQLNGEFWWLNDKLAKFQGVRPPPPKFERLAEFDTDDSAKIVFRDDNLLLNNNEEFVESTNNKGIEDKTSDEFPEHVVKWPEQEKKKTDGDISDLQSVEELNESPDEIGDKFVFKFPDNDNIMWKYLTSTNAPSPMQNKSNSKINPTDTPVLYNDKISLKNNHKEKESESICSFMKKAQCLRQKGIALNDKATNQTYYTGRHLVCCVLPLHDKSQDEGKITFPDTLKKMKRPKRSNQENTNQRQRNNLRQRKHGQSRRSKQKTLSKIESSDYEYDDPYWNVKNTKHGNKNKQETEREATRYDYDSTDYTDEYVSEVPVPGLTGIYSDIGRKPSDWRYGGGQNNGYGENDDYDDDNSGAFGYSTIDPRIGNNKNKDKKSRPRGKPQRLTTTTTSDESRNPESHTISYQAKPDFNVLQDFKLHNIMRYKNKTTKRPRSTTTVKLSDNDSKEPVLNRPYDSSESSTENFDNRQVFKNCGKAPKPLFMKVKDKQIFDTTNGSHPWLAMVVPTRSFNVVQCYATLVHPRAVITAADCVHRSAPGDISVIVGLWNLNERTRLKSRVISYSLHPEYKNGGLTNNLAILYWKKPVRLGFNIQPACLKNPKMGDECWFVGWGGFDQAMRPNSQWQRASVHTCSGRLSLNGIKVPAGAFCASVEARSTVTGIGGSVMCNVGDQLYAVGVAVTRDSTLVLLPAHDWALQAISVIDEA</sequence>
<feature type="signal peptide" evidence="4">
    <location>
        <begin position="1"/>
        <end position="17"/>
    </location>
</feature>
<organism evidence="6 7">
    <name type="scientific">Chrysodeixis includens</name>
    <name type="common">Soybean looper</name>
    <name type="synonym">Pseudoplusia includens</name>
    <dbReference type="NCBI Taxonomy" id="689277"/>
    <lineage>
        <taxon>Eukaryota</taxon>
        <taxon>Metazoa</taxon>
        <taxon>Ecdysozoa</taxon>
        <taxon>Arthropoda</taxon>
        <taxon>Hexapoda</taxon>
        <taxon>Insecta</taxon>
        <taxon>Pterygota</taxon>
        <taxon>Neoptera</taxon>
        <taxon>Endopterygota</taxon>
        <taxon>Lepidoptera</taxon>
        <taxon>Glossata</taxon>
        <taxon>Ditrysia</taxon>
        <taxon>Noctuoidea</taxon>
        <taxon>Noctuidae</taxon>
        <taxon>Plusiinae</taxon>
        <taxon>Chrysodeixis</taxon>
    </lineage>
</organism>
<evidence type="ECO:0000313" key="7">
    <source>
        <dbReference type="Proteomes" id="UP001154114"/>
    </source>
</evidence>
<dbReference type="SUPFAM" id="SSF50494">
    <property type="entry name" value="Trypsin-like serine proteases"/>
    <property type="match status" value="1"/>
</dbReference>
<evidence type="ECO:0000256" key="2">
    <source>
        <dbReference type="ARBA" id="ARBA00024195"/>
    </source>
</evidence>
<dbReference type="InterPro" id="IPR043504">
    <property type="entry name" value="Peptidase_S1_PA_chymotrypsin"/>
</dbReference>
<name>A0A9P0C2H6_CHRIL</name>
<evidence type="ECO:0000259" key="5">
    <source>
        <dbReference type="PROSITE" id="PS50240"/>
    </source>
</evidence>
<dbReference type="Proteomes" id="UP001154114">
    <property type="component" value="Chromosome 7"/>
</dbReference>
<evidence type="ECO:0000256" key="4">
    <source>
        <dbReference type="SAM" id="SignalP"/>
    </source>
</evidence>
<feature type="compositionally biased region" description="Basic residues" evidence="3">
    <location>
        <begin position="262"/>
        <end position="279"/>
    </location>
</feature>
<feature type="compositionally biased region" description="Basic residues" evidence="3">
    <location>
        <begin position="390"/>
        <end position="400"/>
    </location>
</feature>
<comment type="similarity">
    <text evidence="2">Belongs to the peptidase S1 family. CLIP subfamily.</text>
</comment>
<dbReference type="OrthoDB" id="6732254at2759"/>
<accession>A0A9P0C2H6</accession>
<feature type="region of interest" description="Disordered" evidence="3">
    <location>
        <begin position="233"/>
        <end position="319"/>
    </location>
</feature>
<dbReference type="GO" id="GO:0006508">
    <property type="term" value="P:proteolysis"/>
    <property type="evidence" value="ECO:0007669"/>
    <property type="project" value="InterPro"/>
</dbReference>
<keyword evidence="4" id="KW-0732">Signal</keyword>
<feature type="region of interest" description="Disordered" evidence="3">
    <location>
        <begin position="341"/>
        <end position="424"/>
    </location>
</feature>
<dbReference type="InterPro" id="IPR051487">
    <property type="entry name" value="Ser/Thr_Proteases_Immune/Dev"/>
</dbReference>
<dbReference type="GO" id="GO:0004252">
    <property type="term" value="F:serine-type endopeptidase activity"/>
    <property type="evidence" value="ECO:0007669"/>
    <property type="project" value="InterPro"/>
</dbReference>
<reference evidence="6" key="1">
    <citation type="submission" date="2021-12" db="EMBL/GenBank/DDBJ databases">
        <authorList>
            <person name="King R."/>
        </authorList>
    </citation>
    <scope>NUCLEOTIDE SEQUENCE</scope>
</reference>
<dbReference type="PROSITE" id="PS50240">
    <property type="entry name" value="TRYPSIN_DOM"/>
    <property type="match status" value="1"/>
</dbReference>
<evidence type="ECO:0000256" key="1">
    <source>
        <dbReference type="ARBA" id="ARBA00023157"/>
    </source>
</evidence>
<evidence type="ECO:0000256" key="3">
    <source>
        <dbReference type="SAM" id="MobiDB-lite"/>
    </source>
</evidence>
<dbReference type="AlphaFoldDB" id="A0A9P0C2H6"/>
<dbReference type="Gene3D" id="2.40.10.10">
    <property type="entry name" value="Trypsin-like serine proteases"/>
    <property type="match status" value="1"/>
</dbReference>
<feature type="region of interest" description="Disordered" evidence="3">
    <location>
        <begin position="443"/>
        <end position="480"/>
    </location>
</feature>
<dbReference type="PANTHER" id="PTHR24256">
    <property type="entry name" value="TRYPTASE-RELATED"/>
    <property type="match status" value="1"/>
</dbReference>
<feature type="compositionally biased region" description="Basic and acidic residues" evidence="3">
    <location>
        <begin position="306"/>
        <end position="319"/>
    </location>
</feature>
<dbReference type="Pfam" id="PF00089">
    <property type="entry name" value="Trypsin"/>
    <property type="match status" value="1"/>
</dbReference>
<protein>
    <recommendedName>
        <fullName evidence="5">Peptidase S1 domain-containing protein</fullName>
    </recommendedName>
</protein>
<feature type="chain" id="PRO_5040486861" description="Peptidase S1 domain-containing protein" evidence="4">
    <location>
        <begin position="18"/>
        <end position="722"/>
    </location>
</feature>